<accession>A0A2G9RNJ1</accession>
<name>A0A2G9RNJ1_AQUCT</name>
<feature type="compositionally biased region" description="Polar residues" evidence="1">
    <location>
        <begin position="1140"/>
        <end position="1151"/>
    </location>
</feature>
<protein>
    <submittedName>
        <fullName evidence="2">Uncharacterized protein</fullName>
    </submittedName>
</protein>
<organism evidence="2">
    <name type="scientific">Aquarana catesbeiana</name>
    <name type="common">American bullfrog</name>
    <name type="synonym">Rana catesbeiana</name>
    <dbReference type="NCBI Taxonomy" id="8400"/>
    <lineage>
        <taxon>Eukaryota</taxon>
        <taxon>Metazoa</taxon>
        <taxon>Chordata</taxon>
        <taxon>Craniata</taxon>
        <taxon>Vertebrata</taxon>
        <taxon>Euteleostomi</taxon>
        <taxon>Amphibia</taxon>
        <taxon>Batrachia</taxon>
        <taxon>Anura</taxon>
        <taxon>Neobatrachia</taxon>
        <taxon>Ranoidea</taxon>
        <taxon>Ranidae</taxon>
        <taxon>Aquarana</taxon>
    </lineage>
</organism>
<evidence type="ECO:0000313" key="2">
    <source>
        <dbReference type="EMBL" id="PIO29472.1"/>
    </source>
</evidence>
<gene>
    <name evidence="2" type="ORF">AB205_0090390</name>
</gene>
<sequence>MLKFLREEQKTCSQVCCGHLQVSKQAKSSKRTKKTPAVFNSCTKEKLSNCVTLKKQASSANLPYLSVRLKDLRLTWPNLELGTVKLNPIKHGDLHLTSNDQVLHCINTRSKKKKLFIHCSSRYRAISCSSSLPRLKLQRIATRLDGTIVKSDLKYRNQPSSPVSIKNKSCQTEETHKTVSKSSNTKDPSYGIDGKQNNLMPTGKNATQSSQDKCKIGSVHFGNLIKHLLNRSKTNHFVELLNQDTKNLENTGIQTRFQKSQQKSRIFGCSLPSSQPLEFTRKLNFCDTFPKENNDYATDLQKSTENMANPVDSKKRKVCDILVTKDPENTPTESVAQENKTELPHSKSRIHSKNVSCVKNSQLCLPEVSMFPGTENVNRHKRRSHQDSFFECNIPLKRYSKNILGKCKLCDVSHGECSFPGNRNLFCKCTIKHNSGILKNFKRDALLSRNTTDKTRNAHLKVVVERLENTIGSGAQIPERSKKENCETRESMINQGKRLELPSDQLSINPQTSYRSSNHLSLRSATRKNQGDLALGSKSITHNSTSCRISENTYLSPIKLMFISKIESEDGEKYALSPVYTPRDNRDPQPMAALRKHSSDAQSKDTMDDCLRQSGNPSNFHNSKCKVITSSSPSEAYVTTPNHHKDVYTVRRKLLGSNRVGHHILRNVGKSTVKQSRSKNLNKEMPIKTKNDLKISIPYKTNKIVTRSKLADHLRETRTTETYVAKNISSTQIKIKRLHKILESPVSSDFTNVILPGEHTVPLESENCKVSLRISSRLQKLKKPSTFPNLCVVNECSSEQKKTKNKTNSDVQRENSKKAYNMGKCQAEQDQKRPGKHKILKSRLIRKQALSNYMTRSKKSPLFALYCGSQSKFSVRCALFHKSKKNSFGKSKHYRKKLRSYKQQCKPPLIQLNSVDNENQSLCTSTYPDLQADTAIKWWSTTTSNETLLNHLESRYEHIAKTWVTENNVENDSETQLSPVWKFSSSESRSPIQMLFQKKCDMNDLATWFMQTTETQSLSIVRKANARKPEKGSRRKTKQPVNNSSVSKNYLKKCRQLTHSCTLEELHPVSKFVHPESFSLNVSKHKRKSSSDKTKDVSVKFLCAGENLNLKEFCRTKINDAESTVKETVQLTKDDPKASTSLGMVQVSSPPSHAESGAQISSNKNMKALKENEPKCSTRYRNRKLSIKNCKVFLTKCESKETKMLLSNEVSYDGNSECSVKSGLGLNTGFSTKYRLQVGKTLTKRRCFKKVNTLNCRYEMCLRKLRETVQRDSHCNTSVLQERKKHMKVAFYLEKNKNRPNEQRSVTGKVHTDYTKLQIGPLKPVGFPATRGLLSKFGSYSLTPIRIPLK</sequence>
<feature type="region of interest" description="Disordered" evidence="1">
    <location>
        <begin position="1020"/>
        <end position="1045"/>
    </location>
</feature>
<feature type="compositionally biased region" description="Polar residues" evidence="1">
    <location>
        <begin position="195"/>
        <end position="210"/>
    </location>
</feature>
<feature type="compositionally biased region" description="Polar residues" evidence="1">
    <location>
        <begin position="157"/>
        <end position="170"/>
    </location>
</feature>
<proteinExistence type="predicted"/>
<dbReference type="OrthoDB" id="9941983at2759"/>
<feature type="compositionally biased region" description="Basic and acidic residues" evidence="1">
    <location>
        <begin position="597"/>
        <end position="608"/>
    </location>
</feature>
<dbReference type="InterPro" id="IPR028104">
    <property type="entry name" value="DUF4553"/>
</dbReference>
<evidence type="ECO:0000256" key="1">
    <source>
        <dbReference type="SAM" id="MobiDB-lite"/>
    </source>
</evidence>
<dbReference type="Pfam" id="PF15090">
    <property type="entry name" value="DUF4553"/>
    <property type="match status" value="1"/>
</dbReference>
<feature type="region of interest" description="Disordered" evidence="1">
    <location>
        <begin position="578"/>
        <end position="608"/>
    </location>
</feature>
<feature type="region of interest" description="Disordered" evidence="1">
    <location>
        <begin position="1140"/>
        <end position="1168"/>
    </location>
</feature>
<feature type="region of interest" description="Disordered" evidence="1">
    <location>
        <begin position="157"/>
        <end position="210"/>
    </location>
</feature>
<reference evidence="2" key="1">
    <citation type="submission" date="2017-08" db="EMBL/GenBank/DDBJ databases">
        <title>Assembly of the North American Bullfrog Genome.</title>
        <authorList>
            <person name="Warren R.L."/>
            <person name="Vandervalk B.P."/>
            <person name="Kucuk E."/>
            <person name="Birol I."/>
            <person name="Helbing C."/>
            <person name="Pandoh P."/>
            <person name="Behsaz B."/>
            <person name="Mohamadi H."/>
            <person name="Chu J."/>
            <person name="Jackman S."/>
            <person name="Hammond S.A."/>
            <person name="Veldhoen N."/>
            <person name="Kirk H."/>
            <person name="Zhao Y."/>
            <person name="Coope R."/>
            <person name="Pleasance S."/>
            <person name="Moore R."/>
            <person name="Holt R."/>
        </authorList>
    </citation>
    <scope>NUCLEOTIDE SEQUENCE</scope>
    <source>
        <strain evidence="2">Bruno</strain>
        <tissue evidence="2">Liver</tissue>
    </source>
</reference>
<dbReference type="EMBL" id="KV934343">
    <property type="protein sequence ID" value="PIO29472.1"/>
    <property type="molecule type" value="Genomic_DNA"/>
</dbReference>